<dbReference type="Gene3D" id="3.30.70.3250">
    <property type="entry name" value="Ribonuclease P, Pop5 subunit"/>
    <property type="match status" value="1"/>
</dbReference>
<keyword evidence="7" id="KW-0539">Nucleus</keyword>
<reference evidence="11" key="1">
    <citation type="submission" date="2021-03" db="EMBL/GenBank/DDBJ databases">
        <title>Revisited historic fungal species revealed as producer of novel bioactive compounds through whole genome sequencing and comparative genomics.</title>
        <authorList>
            <person name="Vignolle G.A."/>
            <person name="Hochenegger N."/>
            <person name="Mach R.L."/>
            <person name="Mach-Aigner A.R."/>
            <person name="Javad Rahimi M."/>
            <person name="Salim K.A."/>
            <person name="Chan C.M."/>
            <person name="Lim L.B.L."/>
            <person name="Cai F."/>
            <person name="Druzhinina I.S."/>
            <person name="U'Ren J.M."/>
            <person name="Derntl C."/>
        </authorList>
    </citation>
    <scope>NUCLEOTIDE SEQUENCE</scope>
    <source>
        <strain evidence="11">TUCIM 5799</strain>
    </source>
</reference>
<dbReference type="PANTHER" id="PTHR15441:SF2">
    <property type="entry name" value="RIBONUCLEASE P_MRP PROTEIN SUBUNIT POP5"/>
    <property type="match status" value="1"/>
</dbReference>
<proteinExistence type="inferred from homology"/>
<comment type="similarity">
    <text evidence="3">Belongs to the eukaryotic/archaeal RNase P protein component 2 family.</text>
</comment>
<protein>
    <recommendedName>
        <fullName evidence="8">Ribonuclease P/MRP protein subunit POP5</fullName>
        <ecNumber evidence="4">3.1.26.5</ecNumber>
    </recommendedName>
</protein>
<dbReference type="InterPro" id="IPR002759">
    <property type="entry name" value="Pop5/Rpp14/Rnp2-like"/>
</dbReference>
<dbReference type="SUPFAM" id="SSF160350">
    <property type="entry name" value="Rnp2-like"/>
    <property type="match status" value="1"/>
</dbReference>
<evidence type="ECO:0000256" key="7">
    <source>
        <dbReference type="ARBA" id="ARBA00023242"/>
    </source>
</evidence>
<dbReference type="GO" id="GO:0005730">
    <property type="term" value="C:nucleolus"/>
    <property type="evidence" value="ECO:0007669"/>
    <property type="project" value="TreeGrafter"/>
</dbReference>
<evidence type="ECO:0000256" key="8">
    <source>
        <dbReference type="ARBA" id="ARBA00044198"/>
    </source>
</evidence>
<keyword evidence="12" id="KW-1185">Reference proteome</keyword>
<sequence>MVRIKERYLLVNILYPSEIGSKPNLPDAVVVNQPTSDRLTHGQLIREIRAEVASLFGDYGSGAVSSLQIKYLSTATSTFILRVNRAHYRLVWTALTMMDHIPTRDGKLCTYRVVHVSGTIRRVEEEAIRRARDLMLAVKDQAGAKDNAALAAIMGEGKRTRQAPPVQDALNVDEDDSGDEEMQDYGDG</sequence>
<dbReference type="GO" id="GO:0000172">
    <property type="term" value="C:ribonuclease MRP complex"/>
    <property type="evidence" value="ECO:0007669"/>
    <property type="project" value="UniProtKB-ARBA"/>
</dbReference>
<dbReference type="FunFam" id="3.30.70.3250:FF:000004">
    <property type="entry name" value="Ribonuclease P/MRP protein subunit POP5"/>
    <property type="match status" value="1"/>
</dbReference>
<gene>
    <name evidence="11" type="ORF">JX265_000111</name>
</gene>
<accession>A0A9P9WXU4</accession>
<dbReference type="EMBL" id="JAFIMR010000001">
    <property type="protein sequence ID" value="KAI1881285.1"/>
    <property type="molecule type" value="Genomic_DNA"/>
</dbReference>
<dbReference type="InterPro" id="IPR038085">
    <property type="entry name" value="Rnp2-like_sf"/>
</dbReference>
<feature type="compositionally biased region" description="Acidic residues" evidence="10">
    <location>
        <begin position="171"/>
        <end position="188"/>
    </location>
</feature>
<dbReference type="PANTHER" id="PTHR15441">
    <property type="entry name" value="RIBONUCLEASE P PROTEIN SUBUNIT P14"/>
    <property type="match status" value="1"/>
</dbReference>
<evidence type="ECO:0000256" key="1">
    <source>
        <dbReference type="ARBA" id="ARBA00000928"/>
    </source>
</evidence>
<dbReference type="EC" id="3.1.26.5" evidence="4"/>
<dbReference type="Proteomes" id="UP000829685">
    <property type="component" value="Unassembled WGS sequence"/>
</dbReference>
<evidence type="ECO:0000256" key="6">
    <source>
        <dbReference type="ARBA" id="ARBA00022801"/>
    </source>
</evidence>
<dbReference type="GO" id="GO:0001682">
    <property type="term" value="P:tRNA 5'-leader removal"/>
    <property type="evidence" value="ECO:0007669"/>
    <property type="project" value="InterPro"/>
</dbReference>
<name>A0A9P9WXU4_9PEZI</name>
<keyword evidence="6" id="KW-0378">Hydrolase</keyword>
<organism evidence="11 12">
    <name type="scientific">Neoarthrinium moseri</name>
    <dbReference type="NCBI Taxonomy" id="1658444"/>
    <lineage>
        <taxon>Eukaryota</taxon>
        <taxon>Fungi</taxon>
        <taxon>Dikarya</taxon>
        <taxon>Ascomycota</taxon>
        <taxon>Pezizomycotina</taxon>
        <taxon>Sordariomycetes</taxon>
        <taxon>Xylariomycetidae</taxon>
        <taxon>Amphisphaeriales</taxon>
        <taxon>Apiosporaceae</taxon>
        <taxon>Neoarthrinium</taxon>
    </lineage>
</organism>
<comment type="subcellular location">
    <subcellularLocation>
        <location evidence="2">Nucleus</location>
    </subcellularLocation>
</comment>
<keyword evidence="5" id="KW-0819">tRNA processing</keyword>
<evidence type="ECO:0000256" key="5">
    <source>
        <dbReference type="ARBA" id="ARBA00022694"/>
    </source>
</evidence>
<evidence type="ECO:0000256" key="3">
    <source>
        <dbReference type="ARBA" id="ARBA00010800"/>
    </source>
</evidence>
<dbReference type="GO" id="GO:0030681">
    <property type="term" value="C:multimeric ribonuclease P complex"/>
    <property type="evidence" value="ECO:0007669"/>
    <property type="project" value="TreeGrafter"/>
</dbReference>
<dbReference type="GO" id="GO:0004526">
    <property type="term" value="F:ribonuclease P activity"/>
    <property type="evidence" value="ECO:0007669"/>
    <property type="project" value="UniProtKB-EC"/>
</dbReference>
<comment type="caution">
    <text evidence="11">The sequence shown here is derived from an EMBL/GenBank/DDBJ whole genome shotgun (WGS) entry which is preliminary data.</text>
</comment>
<evidence type="ECO:0000256" key="9">
    <source>
        <dbReference type="ARBA" id="ARBA00055200"/>
    </source>
</evidence>
<evidence type="ECO:0000256" key="4">
    <source>
        <dbReference type="ARBA" id="ARBA00012179"/>
    </source>
</evidence>
<evidence type="ECO:0000256" key="2">
    <source>
        <dbReference type="ARBA" id="ARBA00004123"/>
    </source>
</evidence>
<comment type="catalytic activity">
    <reaction evidence="1">
        <text>Endonucleolytic cleavage of RNA, removing 5'-extranucleotides from tRNA precursor.</text>
        <dbReference type="EC" id="3.1.26.5"/>
    </reaction>
</comment>
<dbReference type="GO" id="GO:0033204">
    <property type="term" value="F:ribonuclease P RNA binding"/>
    <property type="evidence" value="ECO:0007669"/>
    <property type="project" value="TreeGrafter"/>
</dbReference>
<feature type="region of interest" description="Disordered" evidence="10">
    <location>
        <begin position="156"/>
        <end position="188"/>
    </location>
</feature>
<dbReference type="GO" id="GO:0000460">
    <property type="term" value="P:maturation of 5.8S rRNA"/>
    <property type="evidence" value="ECO:0007669"/>
    <property type="project" value="UniProtKB-ARBA"/>
</dbReference>
<dbReference type="Pfam" id="PF01900">
    <property type="entry name" value="RNase_P_Rpp14"/>
    <property type="match status" value="1"/>
</dbReference>
<evidence type="ECO:0000256" key="10">
    <source>
        <dbReference type="SAM" id="MobiDB-lite"/>
    </source>
</evidence>
<evidence type="ECO:0000313" key="11">
    <source>
        <dbReference type="EMBL" id="KAI1881285.1"/>
    </source>
</evidence>
<comment type="function">
    <text evidence="9">Component of ribonuclease P, a protein complex that generates mature tRNA molecules by cleaving their 5'-ends. Also a component of RNase MRP, which cleaves pre-rRNA sequences.</text>
</comment>
<evidence type="ECO:0000313" key="12">
    <source>
        <dbReference type="Proteomes" id="UP000829685"/>
    </source>
</evidence>
<dbReference type="AlphaFoldDB" id="A0A9P9WXU4"/>